<evidence type="ECO:0000313" key="5">
    <source>
        <dbReference type="EMBL" id="OAN11249.1"/>
    </source>
</evidence>
<dbReference type="InterPro" id="IPR000182">
    <property type="entry name" value="GNAT_dom"/>
</dbReference>
<dbReference type="EMBL" id="LVHF01000033">
    <property type="protein sequence ID" value="OAN11249.1"/>
    <property type="molecule type" value="Genomic_DNA"/>
</dbReference>
<accession>A0A178K1N9</accession>
<feature type="domain" description="N-acetyltransferase" evidence="4">
    <location>
        <begin position="11"/>
        <end position="150"/>
    </location>
</feature>
<reference evidence="5 6" key="1">
    <citation type="submission" date="2016-03" db="EMBL/GenBank/DDBJ databases">
        <title>Photobacterium proteolyticum sp. nov. a protease producing bacterium isolated from ocean sediments of Laizhou Bay.</title>
        <authorList>
            <person name="Li Y."/>
        </authorList>
    </citation>
    <scope>NUCLEOTIDE SEQUENCE [LARGE SCALE GENOMIC DNA]</scope>
    <source>
        <strain evidence="5 6">R-40508</strain>
    </source>
</reference>
<dbReference type="STRING" id="858640.A3K86_20035"/>
<dbReference type="RefSeq" id="WP_068335667.1">
    <property type="nucleotide sequence ID" value="NZ_LVHF01000033.1"/>
</dbReference>
<dbReference type="PANTHER" id="PTHR43792:SF8">
    <property type="entry name" value="[RIBOSOMAL PROTEIN US5]-ALANINE N-ACETYLTRANSFERASE"/>
    <property type="match status" value="1"/>
</dbReference>
<dbReference type="PANTHER" id="PTHR43792">
    <property type="entry name" value="GNAT FAMILY, PUTATIVE (AFU_ORTHOLOGUE AFUA_3G00765)-RELATED-RELATED"/>
    <property type="match status" value="1"/>
</dbReference>
<protein>
    <submittedName>
        <fullName evidence="5">Acetyltransferase</fullName>
    </submittedName>
</protein>
<keyword evidence="1 5" id="KW-0808">Transferase</keyword>
<dbReference type="GO" id="GO:0016747">
    <property type="term" value="F:acyltransferase activity, transferring groups other than amino-acyl groups"/>
    <property type="evidence" value="ECO:0007669"/>
    <property type="project" value="InterPro"/>
</dbReference>
<evidence type="ECO:0000313" key="6">
    <source>
        <dbReference type="Proteomes" id="UP000078503"/>
    </source>
</evidence>
<comment type="similarity">
    <text evidence="3">Belongs to the acetyltransferase family. RimJ subfamily.</text>
</comment>
<evidence type="ECO:0000256" key="3">
    <source>
        <dbReference type="ARBA" id="ARBA00038502"/>
    </source>
</evidence>
<keyword evidence="6" id="KW-1185">Reference proteome</keyword>
<keyword evidence="2" id="KW-0012">Acyltransferase</keyword>
<dbReference type="AlphaFoldDB" id="A0A178K1N9"/>
<evidence type="ECO:0000259" key="4">
    <source>
        <dbReference type="Pfam" id="PF13302"/>
    </source>
</evidence>
<evidence type="ECO:0000256" key="1">
    <source>
        <dbReference type="ARBA" id="ARBA00022679"/>
    </source>
</evidence>
<dbReference type="Pfam" id="PF13302">
    <property type="entry name" value="Acetyltransf_3"/>
    <property type="match status" value="1"/>
</dbReference>
<dbReference type="InterPro" id="IPR051531">
    <property type="entry name" value="N-acetyltransferase"/>
</dbReference>
<dbReference type="SUPFAM" id="SSF55729">
    <property type="entry name" value="Acyl-CoA N-acyltransferases (Nat)"/>
    <property type="match status" value="1"/>
</dbReference>
<sequence length="183" mass="20299">MKQQPLLTTDRLILRPFQLSDALTVQKLAGDPNIANGTINVPHPYGDGMAGQWIGKHVAGWQSQVSAIYAITLKSSHQVVGCVGLHNIDGEQAQLGYWIGVPFWGNGYCTEAAHRLLHFGFDKLHLKAVSSRHLSREEAAGKVLRKIGMKHIRRENDALKVNRITEDLEYYAVTANELTAIPH</sequence>
<dbReference type="Proteomes" id="UP000078503">
    <property type="component" value="Unassembled WGS sequence"/>
</dbReference>
<dbReference type="OrthoDB" id="9801656at2"/>
<comment type="caution">
    <text evidence="5">The sequence shown here is derived from an EMBL/GenBank/DDBJ whole genome shotgun (WGS) entry which is preliminary data.</text>
</comment>
<gene>
    <name evidence="5" type="ORF">A3K86_20035</name>
</gene>
<organism evidence="5 6">
    <name type="scientific">Photobacterium jeanii</name>
    <dbReference type="NCBI Taxonomy" id="858640"/>
    <lineage>
        <taxon>Bacteria</taxon>
        <taxon>Pseudomonadati</taxon>
        <taxon>Pseudomonadota</taxon>
        <taxon>Gammaproteobacteria</taxon>
        <taxon>Vibrionales</taxon>
        <taxon>Vibrionaceae</taxon>
        <taxon>Photobacterium</taxon>
    </lineage>
</organism>
<proteinExistence type="inferred from homology"/>
<dbReference type="Gene3D" id="3.40.630.30">
    <property type="match status" value="1"/>
</dbReference>
<name>A0A178K1N9_9GAMM</name>
<evidence type="ECO:0000256" key="2">
    <source>
        <dbReference type="ARBA" id="ARBA00023315"/>
    </source>
</evidence>
<dbReference type="InterPro" id="IPR016181">
    <property type="entry name" value="Acyl_CoA_acyltransferase"/>
</dbReference>